<dbReference type="PANTHER" id="PTHR15021">
    <property type="entry name" value="DISCONNECTED-RELATED"/>
    <property type="match status" value="1"/>
</dbReference>
<sequence>MPPSRYISSPDLAKHPINMHLSQLQHSQLQLASQLHQKLATAGNLPTNFLNLSMGHLPFHLPPMSLASSFNQSLAASLVAQSFPNLLAFTKAPMSLTSSKSEYQSQKNTERLDLSSHHHPYDILSKNSDLDVLNLSRKNKIPKHLSEINQDMAHHGGSPPHNKNPLMEQGKSHSSQAPPKRQWGTIPPNLGTQFINPSTGKKRVQCNVCFKTFCDKGALKIHFSAVHLREMHKCTVEGCSMMFSSRRSRNRHSANPNPKLHSPHLRRKISPHDGRSAQPHPMLLPPPTALPLRGGLHPFNQFQLLPQGDLRHQSMASLEFKHNMEAFCLKEHQRRQHESRRESYEEQKSVEALKRMSRNIDNDNVSVGNDQSDDDDVDHINIDNGMSSDSEDENSQMNMYYTPESENYGETHDDEPQDFSMSSKNKPDNVVPENRANNESSNEESVTTDQLKDEYSASNNHSNKRKRKNQNPTKCSMSPVMIPNENDNMSDDNDESYASKIKEEPEDISLPQSKKFKQSYSDEVDVQSQHKKRDVDNESNEETLNLSVKRFKEETDFDKQTKVELESLHQANTLRQLEQISHNAGAFNSIMNGSNILGPQFPPLNFLINNDSPSPIISRSRTPTPERVDNEENRSQCCENGVLMEDNNGVSKCSMCGTRSHFPNEQMSNYVCNIDGCNAAFPNKRSRDRHSSNLNLHRKLLSTSDRIEASHQNHADEKSFSDFTNPLQAELLARLYGNPKNLMRLEALKNHLPGMVNQQNYQETLLSLPHQKFQQSAVNNPFLFPHLTGLPSLALTSHLLPQQLNHFTSLSSSQKNQLTPRSQSPASLSSPLNTSMHSPQSNDGDCQRSDSLS</sequence>
<dbReference type="PROSITE" id="PS50157">
    <property type="entry name" value="ZINC_FINGER_C2H2_2"/>
    <property type="match status" value="1"/>
</dbReference>
<name>A0A1J1J802_9DIPT</name>
<protein>
    <submittedName>
        <fullName evidence="4">CLUMA_CG021125, isoform A</fullName>
    </submittedName>
</protein>
<feature type="domain" description="C2H2-type" evidence="3">
    <location>
        <begin position="204"/>
        <end position="232"/>
    </location>
</feature>
<dbReference type="InterPro" id="IPR013087">
    <property type="entry name" value="Znf_C2H2_type"/>
</dbReference>
<dbReference type="GO" id="GO:0005634">
    <property type="term" value="C:nucleus"/>
    <property type="evidence" value="ECO:0007669"/>
    <property type="project" value="TreeGrafter"/>
</dbReference>
<dbReference type="GO" id="GO:0008270">
    <property type="term" value="F:zinc ion binding"/>
    <property type="evidence" value="ECO:0007669"/>
    <property type="project" value="UniProtKB-KW"/>
</dbReference>
<dbReference type="GO" id="GO:0006355">
    <property type="term" value="P:regulation of DNA-templated transcription"/>
    <property type="evidence" value="ECO:0007669"/>
    <property type="project" value="TreeGrafter"/>
</dbReference>
<evidence type="ECO:0000259" key="3">
    <source>
        <dbReference type="PROSITE" id="PS50157"/>
    </source>
</evidence>
<dbReference type="PROSITE" id="PS00028">
    <property type="entry name" value="ZINC_FINGER_C2H2_1"/>
    <property type="match status" value="1"/>
</dbReference>
<organism evidence="4 5">
    <name type="scientific">Clunio marinus</name>
    <dbReference type="NCBI Taxonomy" id="568069"/>
    <lineage>
        <taxon>Eukaryota</taxon>
        <taxon>Metazoa</taxon>
        <taxon>Ecdysozoa</taxon>
        <taxon>Arthropoda</taxon>
        <taxon>Hexapoda</taxon>
        <taxon>Insecta</taxon>
        <taxon>Pterygota</taxon>
        <taxon>Neoptera</taxon>
        <taxon>Endopterygota</taxon>
        <taxon>Diptera</taxon>
        <taxon>Nematocera</taxon>
        <taxon>Chironomoidea</taxon>
        <taxon>Chironomidae</taxon>
        <taxon>Clunio</taxon>
    </lineage>
</organism>
<evidence type="ECO:0000313" key="4">
    <source>
        <dbReference type="EMBL" id="CRL07900.1"/>
    </source>
</evidence>
<evidence type="ECO:0000256" key="2">
    <source>
        <dbReference type="SAM" id="MobiDB-lite"/>
    </source>
</evidence>
<reference evidence="4 5" key="1">
    <citation type="submission" date="2015-04" db="EMBL/GenBank/DDBJ databases">
        <authorList>
            <person name="Syromyatnikov M.Y."/>
            <person name="Popov V.N."/>
        </authorList>
    </citation>
    <scope>NUCLEOTIDE SEQUENCE [LARGE SCALE GENOMIC DNA]</scope>
</reference>
<keyword evidence="1" id="KW-0863">Zinc-finger</keyword>
<feature type="region of interest" description="Disordered" evidence="2">
    <location>
        <begin position="150"/>
        <end position="191"/>
    </location>
</feature>
<dbReference type="InterPro" id="IPR040436">
    <property type="entry name" value="Disconnected-like"/>
</dbReference>
<evidence type="ECO:0000256" key="1">
    <source>
        <dbReference type="PROSITE-ProRule" id="PRU00042"/>
    </source>
</evidence>
<keyword evidence="1" id="KW-0479">Metal-binding</keyword>
<dbReference type="AlphaFoldDB" id="A0A1J1J802"/>
<proteinExistence type="predicted"/>
<evidence type="ECO:0000313" key="5">
    <source>
        <dbReference type="Proteomes" id="UP000183832"/>
    </source>
</evidence>
<keyword evidence="1" id="KW-0862">Zinc</keyword>
<dbReference type="OrthoDB" id="10070972at2759"/>
<feature type="region of interest" description="Disordered" evidence="2">
    <location>
        <begin position="810"/>
        <end position="853"/>
    </location>
</feature>
<dbReference type="Gene3D" id="3.30.160.60">
    <property type="entry name" value="Classic Zinc Finger"/>
    <property type="match status" value="1"/>
</dbReference>
<accession>A0A1J1J802</accession>
<feature type="region of interest" description="Disordered" evidence="2">
    <location>
        <begin position="356"/>
        <end position="542"/>
    </location>
</feature>
<keyword evidence="5" id="KW-1185">Reference proteome</keyword>
<dbReference type="SMART" id="SM00355">
    <property type="entry name" value="ZnF_C2H2"/>
    <property type="match status" value="3"/>
</dbReference>
<gene>
    <name evidence="4" type="primary">putative Protein disconnected</name>
    <name evidence="4" type="ORF">CLUMA_CG021125</name>
</gene>
<dbReference type="PANTHER" id="PTHR15021:SF0">
    <property type="entry name" value="DISCO-RELATED, ISOFORM A-RELATED"/>
    <property type="match status" value="1"/>
</dbReference>
<dbReference type="Proteomes" id="UP000183832">
    <property type="component" value="Unassembled WGS sequence"/>
</dbReference>
<feature type="region of interest" description="Disordered" evidence="2">
    <location>
        <begin position="247"/>
        <end position="281"/>
    </location>
</feature>
<dbReference type="EMBL" id="CVRI01000074">
    <property type="protein sequence ID" value="CRL07900.1"/>
    <property type="molecule type" value="Genomic_DNA"/>
</dbReference>